<dbReference type="Gene3D" id="1.20.120.1080">
    <property type="match status" value="1"/>
</dbReference>
<dbReference type="Pfam" id="PF21010">
    <property type="entry name" value="HA2_C"/>
    <property type="match status" value="1"/>
</dbReference>
<evidence type="ECO:0000256" key="4">
    <source>
        <dbReference type="ARBA" id="ARBA00022801"/>
    </source>
</evidence>
<dbReference type="PROSITE" id="PS00690">
    <property type="entry name" value="DEAH_ATP_HELICASE"/>
    <property type="match status" value="1"/>
</dbReference>
<dbReference type="InterPro" id="IPR048333">
    <property type="entry name" value="HA2_WH"/>
</dbReference>
<dbReference type="InterPro" id="IPR024590">
    <property type="entry name" value="HrpA_C"/>
</dbReference>
<dbReference type="Pfam" id="PF00271">
    <property type="entry name" value="Helicase_C"/>
    <property type="match status" value="1"/>
</dbReference>
<keyword evidence="3" id="KW-0547">Nucleotide-binding</keyword>
<dbReference type="InterPro" id="IPR002464">
    <property type="entry name" value="DNA/RNA_helicase_DEAH_CS"/>
</dbReference>
<dbReference type="SMART" id="SM00847">
    <property type="entry name" value="HA2"/>
    <property type="match status" value="1"/>
</dbReference>
<dbReference type="PROSITE" id="PS51192">
    <property type="entry name" value="HELICASE_ATP_BIND_1"/>
    <property type="match status" value="1"/>
</dbReference>
<evidence type="ECO:0000259" key="9">
    <source>
        <dbReference type="PROSITE" id="PS51194"/>
    </source>
</evidence>
<dbReference type="InterPro" id="IPR010222">
    <property type="entry name" value="RNA_helicase_HrpA"/>
</dbReference>
<feature type="coiled-coil region" evidence="7">
    <location>
        <begin position="4"/>
        <end position="53"/>
    </location>
</feature>
<gene>
    <name evidence="10" type="primary">hrpA</name>
    <name evidence="10" type="ORF">MAGMO_0790</name>
</gene>
<dbReference type="CDD" id="cd18791">
    <property type="entry name" value="SF2_C_RHA"/>
    <property type="match status" value="1"/>
</dbReference>
<proteinExistence type="inferred from homology"/>
<dbReference type="GO" id="GO:0005524">
    <property type="term" value="F:ATP binding"/>
    <property type="evidence" value="ECO:0007669"/>
    <property type="project" value="UniProtKB-KW"/>
</dbReference>
<evidence type="ECO:0000256" key="1">
    <source>
        <dbReference type="ARBA" id="ARBA00008792"/>
    </source>
</evidence>
<evidence type="ECO:0000259" key="8">
    <source>
        <dbReference type="PROSITE" id="PS51192"/>
    </source>
</evidence>
<comment type="similarity">
    <text evidence="1">Belongs to the DEAD box helicase family. DEAH subfamily.</text>
</comment>
<dbReference type="GO" id="GO:0016787">
    <property type="term" value="F:hydrolase activity"/>
    <property type="evidence" value="ECO:0007669"/>
    <property type="project" value="UniProtKB-KW"/>
</dbReference>
<keyword evidence="6" id="KW-0067">ATP-binding</keyword>
<protein>
    <recommendedName>
        <fullName evidence="2">RNA helicase</fullName>
        <ecNumber evidence="2">3.6.4.13</ecNumber>
    </recommendedName>
</protein>
<keyword evidence="4 10" id="KW-0378">Hydrolase</keyword>
<dbReference type="SUPFAM" id="SSF52540">
    <property type="entry name" value="P-loop containing nucleoside triphosphate hydrolases"/>
    <property type="match status" value="1"/>
</dbReference>
<dbReference type="Gene3D" id="3.40.50.300">
    <property type="entry name" value="P-loop containing nucleotide triphosphate hydrolases"/>
    <property type="match status" value="2"/>
</dbReference>
<sequence length="1321" mass="151436">MGDANQLEQRKRELESARQQLEQQVSQTMLIQRHALKRHLRRLKGEIRSLKEGNKKVGPALGRLRKQLEESLAQSQLRQQRQPTVRYPEHLPVSARREEIAKTIGENQVTVLCGETGSGKTTQLPKICLEMGLGVHGHIGVTQPRRIAARGIADHLAEDLGSHLGDLVGYKVRFHDQVADHTLIKVMTDGILLAESQGDRFLNGYSTLIIDEAHERSLNIDFLLGFLKGLLPRRPDLKVIISSATLDTEKFAKHFDDAPIIQVSGRTYPVEMRYRPPQVPEDDESDLSSSELRNRSILHAVDELFNAMPDGDVLVFLPGEREIREATDALRKHHPPHVEITPLYARLSAAEQQRIFHPGNKRRIVLSTNVAETSLTVPRIHGVIDTGLVRISRFSPRTQVQRLPIERVSQASANQRAGRCGRLAPGICIRLYSEEDFAQRPAYTDPEVLRTSLASVILTMKNNRLGDPEDFPFIDPPKPSHIREGIRLLRELDALDRDEKLTETGRNLSRFPLDVRLARMILAAVEQQCLSEMLILAAALSTQNPREYPDANKGAAKEAHKRHSEPRSEFITLLRLWHFMQEGEKRVKSKNQFRKFLKSNFLSPLRVREWRDVHHQLQRTVKELGHRVNQQPAEFAAVHKALLAGLLGNIGFKQERNLYSGPKELQFQIFPGSDLFGNAPKWIVAAELVETTKLYGRLCARIDPEWVEEIAPHLVKKHPFDPHWEKKSGQAMVYERVTLFGLTLIPKRSVAYGPIAPEDARALFIHNALVDGNIKLHAPFHQNNRRLITEAEEMEHRTRNRGYLADDQKLFEHFDAILPKSIYSLQQLERWRRSAERKDKRILFMPRELVFEQASDLDRDEFPGHLKVRGHELPLIYQFNPGQGADGVTVTIPLPILNQMEPADFDWLVPGMLEQKITALLKILPKKLRRPLVPLPQTAAASAQELSFGEGSLTGALARHLLPTLREEIPSEAWQWENFPDHLRMNYRIVDEKSRRILEEGRDLRELQQKHAQDARAQFDALPKSKWEKQGIKQWDFDPMPLHVQLEGERGRPITTYPALTDHGDSCAIALMETEREARITHHTGLLRLIQIQLYTQVKGVQKNPPVSAHALMHFNHVEKKDLLARSMLQAAADQVFFTEQQLDPWDVRNAETFNKMLTQGRPHLIPAVEKRGKLLDEIFKLYGDLRKKLKAPRHAAHGVVCKDIAAHLEEIMGRGFLLRTPMQWLAHYPRYLKANALRWERAIHGAQRDGEKRAQLTAWEEKLAYAEKKFADQLHKPEALLRFRWILQEYRVSLFAQDLRTSLPISEKRLGNYFLEIPPR</sequence>
<reference evidence="10" key="1">
    <citation type="submission" date="2015-04" db="EMBL/GenBank/DDBJ databases">
        <authorList>
            <person name="Syromyatnikov M.Y."/>
            <person name="Popov V.N."/>
        </authorList>
    </citation>
    <scope>NUCLEOTIDE SEQUENCE</scope>
    <source>
        <strain evidence="10">MO-1</strain>
    </source>
</reference>
<dbReference type="InterPro" id="IPR007502">
    <property type="entry name" value="Helicase-assoc_dom"/>
</dbReference>
<dbReference type="InterPro" id="IPR003593">
    <property type="entry name" value="AAA+_ATPase"/>
</dbReference>
<dbReference type="GO" id="GO:0003724">
    <property type="term" value="F:RNA helicase activity"/>
    <property type="evidence" value="ECO:0007669"/>
    <property type="project" value="UniProtKB-EC"/>
</dbReference>
<dbReference type="Pfam" id="PF04408">
    <property type="entry name" value="WHD_HA2"/>
    <property type="match status" value="1"/>
</dbReference>
<dbReference type="InterPro" id="IPR011709">
    <property type="entry name" value="DEAD-box_helicase_OB_fold"/>
</dbReference>
<dbReference type="NCBIfam" id="TIGR01967">
    <property type="entry name" value="DEAH_box_HrpA"/>
    <property type="match status" value="1"/>
</dbReference>
<dbReference type="InterPro" id="IPR014001">
    <property type="entry name" value="Helicase_ATP-bd"/>
</dbReference>
<keyword evidence="7" id="KW-0175">Coiled coil</keyword>
<evidence type="ECO:0000256" key="7">
    <source>
        <dbReference type="SAM" id="Coils"/>
    </source>
</evidence>
<dbReference type="PROSITE" id="PS51194">
    <property type="entry name" value="HELICASE_CTER"/>
    <property type="match status" value="1"/>
</dbReference>
<dbReference type="Pfam" id="PF11898">
    <property type="entry name" value="DUF3418"/>
    <property type="match status" value="1"/>
</dbReference>
<dbReference type="SMART" id="SM00382">
    <property type="entry name" value="AAA"/>
    <property type="match status" value="1"/>
</dbReference>
<dbReference type="PANTHER" id="PTHR18934">
    <property type="entry name" value="ATP-DEPENDENT RNA HELICASE"/>
    <property type="match status" value="1"/>
</dbReference>
<dbReference type="EC" id="3.6.4.13" evidence="2"/>
<evidence type="ECO:0000256" key="2">
    <source>
        <dbReference type="ARBA" id="ARBA00012552"/>
    </source>
</evidence>
<dbReference type="PANTHER" id="PTHR18934:SF99">
    <property type="entry name" value="ATP-DEPENDENT RNA HELICASE DHX37-RELATED"/>
    <property type="match status" value="1"/>
</dbReference>
<feature type="domain" description="Helicase C-terminal" evidence="9">
    <location>
        <begin position="300"/>
        <end position="464"/>
    </location>
</feature>
<dbReference type="SMART" id="SM00490">
    <property type="entry name" value="HELICc"/>
    <property type="match status" value="1"/>
</dbReference>
<dbReference type="FunFam" id="1.20.120.1080:FF:000005">
    <property type="entry name" value="ATP-dependent helicase HrpA"/>
    <property type="match status" value="1"/>
</dbReference>
<dbReference type="Pfam" id="PF00270">
    <property type="entry name" value="DEAD"/>
    <property type="match status" value="1"/>
</dbReference>
<dbReference type="InterPro" id="IPR011545">
    <property type="entry name" value="DEAD/DEAH_box_helicase_dom"/>
</dbReference>
<feature type="domain" description="Helicase ATP-binding" evidence="8">
    <location>
        <begin position="101"/>
        <end position="264"/>
    </location>
</feature>
<organism evidence="10">
    <name type="scientific">Magnetococcus massalia (strain MO-1)</name>
    <dbReference type="NCBI Taxonomy" id="451514"/>
    <lineage>
        <taxon>Bacteria</taxon>
        <taxon>Pseudomonadati</taxon>
        <taxon>Pseudomonadota</taxon>
        <taxon>Magnetococcia</taxon>
        <taxon>Magnetococcales</taxon>
        <taxon>Magnetococcaceae</taxon>
        <taxon>Magnetococcus</taxon>
    </lineage>
</organism>
<evidence type="ECO:0000256" key="3">
    <source>
        <dbReference type="ARBA" id="ARBA00022741"/>
    </source>
</evidence>
<dbReference type="InterPro" id="IPR027417">
    <property type="entry name" value="P-loop_NTPase"/>
</dbReference>
<dbReference type="Pfam" id="PF07717">
    <property type="entry name" value="OB_NTP_bind"/>
    <property type="match status" value="1"/>
</dbReference>
<evidence type="ECO:0000256" key="5">
    <source>
        <dbReference type="ARBA" id="ARBA00022806"/>
    </source>
</evidence>
<keyword evidence="5 10" id="KW-0347">Helicase</keyword>
<dbReference type="GO" id="GO:0003723">
    <property type="term" value="F:RNA binding"/>
    <property type="evidence" value="ECO:0007669"/>
    <property type="project" value="TreeGrafter"/>
</dbReference>
<dbReference type="EMBL" id="LO017727">
    <property type="protein sequence ID" value="CRH04991.1"/>
    <property type="molecule type" value="Genomic_DNA"/>
</dbReference>
<dbReference type="InterPro" id="IPR001650">
    <property type="entry name" value="Helicase_C-like"/>
</dbReference>
<dbReference type="SMART" id="SM00487">
    <property type="entry name" value="DEXDc"/>
    <property type="match status" value="1"/>
</dbReference>
<evidence type="ECO:0000313" key="10">
    <source>
        <dbReference type="EMBL" id="CRH04991.1"/>
    </source>
</evidence>
<evidence type="ECO:0000256" key="6">
    <source>
        <dbReference type="ARBA" id="ARBA00022840"/>
    </source>
</evidence>
<name>A0A1S7LGC3_MAGMO</name>
<accession>A0A1S7LGC3</accession>